<organism evidence="11 12">
    <name type="scientific">Volvox reticuliferus</name>
    <dbReference type="NCBI Taxonomy" id="1737510"/>
    <lineage>
        <taxon>Eukaryota</taxon>
        <taxon>Viridiplantae</taxon>
        <taxon>Chlorophyta</taxon>
        <taxon>core chlorophytes</taxon>
        <taxon>Chlorophyceae</taxon>
        <taxon>CS clade</taxon>
        <taxon>Chlamydomonadales</taxon>
        <taxon>Volvocaceae</taxon>
        <taxon>Volvox</taxon>
    </lineage>
</organism>
<evidence type="ECO:0000313" key="11">
    <source>
        <dbReference type="EMBL" id="GIM14161.1"/>
    </source>
</evidence>
<feature type="compositionally biased region" description="Polar residues" evidence="10">
    <location>
        <begin position="1102"/>
        <end position="1114"/>
    </location>
</feature>
<dbReference type="EMBL" id="BNCQ01000054">
    <property type="protein sequence ID" value="GIM14161.1"/>
    <property type="molecule type" value="Genomic_DNA"/>
</dbReference>
<feature type="region of interest" description="Disordered" evidence="10">
    <location>
        <begin position="1077"/>
        <end position="1141"/>
    </location>
</feature>
<feature type="region of interest" description="Disordered" evidence="10">
    <location>
        <begin position="84"/>
        <end position="115"/>
    </location>
</feature>
<evidence type="ECO:0000256" key="8">
    <source>
        <dbReference type="ARBA" id="ARBA00023273"/>
    </source>
</evidence>
<feature type="region of interest" description="Disordered" evidence="10">
    <location>
        <begin position="379"/>
        <end position="450"/>
    </location>
</feature>
<reference evidence="11" key="1">
    <citation type="journal article" date="2021" name="Proc. Natl. Acad. Sci. U.S.A.">
        <title>Three genomes in the algal genus Volvox reveal the fate of a haploid sex-determining region after a transition to homothallism.</title>
        <authorList>
            <person name="Yamamoto K."/>
            <person name="Hamaji T."/>
            <person name="Kawai-Toyooka H."/>
            <person name="Matsuzaki R."/>
            <person name="Takahashi F."/>
            <person name="Nishimura Y."/>
            <person name="Kawachi M."/>
            <person name="Noguchi H."/>
            <person name="Minakuchi Y."/>
            <person name="Umen J.G."/>
            <person name="Toyoda A."/>
            <person name="Nozaki H."/>
        </authorList>
    </citation>
    <scope>NUCLEOTIDE SEQUENCE</scope>
    <source>
        <strain evidence="11">NIES-3785</strain>
    </source>
</reference>
<feature type="compositionally biased region" description="Low complexity" evidence="10">
    <location>
        <begin position="1457"/>
        <end position="1477"/>
    </location>
</feature>
<keyword evidence="6 9" id="KW-0175">Coiled coil</keyword>
<comment type="subcellular location">
    <subcellularLocation>
        <location evidence="1">Cell projection</location>
        <location evidence="1">Cilium</location>
    </subcellularLocation>
    <subcellularLocation>
        <location evidence="2">Cytoplasm</location>
        <location evidence="2">Cytoskeleton</location>
    </subcellularLocation>
</comment>
<feature type="non-terminal residue" evidence="11">
    <location>
        <position position="1"/>
    </location>
</feature>
<name>A0A8J4GU91_9CHLO</name>
<sequence>SGYGSPLRMAVASSDGSVAVYSMPEIALQGRWLLHEMICGGTTGVCLLGDRLLSAGGEGTIQILEIISVAARARNRASHVGAPIGGGGSALVAPSPTGGAAPSPTGGAAAGRGTGQGVSALAQRSTFFQPAGPPRPRGMERATLGSILPVHLQTVLPVMYTDADAAPTWQEARAQATRELYREQLTSFRKKAHAKCREWVERVKELHEINQAADEVERLTPEEFVIDVGLRKILLGDAETRHARVKAQLVREMRVREFQRQRLKEECMGVMECVSRPLVALGEYTFVSPMDPAEARRYRFEGEASAARTDGGVWSYGLCKMKAAQELRLKQVSFLRKVEQAEHALRNSMERGAVVPIRRYKGDMQRKFNLLSEEEQAAAAAQQGQQGQPLGQSLQSGQLSVTPGQGPGGLGQLQRLQQTYDDDVEDDETQSVGGSSMKRSRPIRDDGFEGTEAGYGETGLMYADVQLYTHCRRVSQLVFVQAEIRCLRRLFNSKWEASRAAKQKSLDRIDERLGRIVEIQKELTKLAVEEGAGEPPPPAPQHVPGEFYMWTPEEEMVALTAVRDEEVQAAKYISPEERARRAAEAAAEEEARRRAEADDARNRALKEMMNSNPAISRKSKGGKNRQVREAWMDMPPGQLNKEQRLKLAEWERKQQELAEELDKHRRLLEAERRALEVEIAEIAAGVNTDLTRLSNAKVRMDMEIVYLERRAADLADLMASLSAARAARDALTAQLAANTTRRTRRSPLLATLEAKVHAAQRAYEDVALSEKQVDKAFRREFSSRPELWDDAQKVYRARAHLLQATSSAGSLGAAAGAGGGGAGGGGGGPVTTARLPRKSALELLGKSPEGQALAAVLEAPGPGDVSVSQSTTSVAPVSRQSTLSRALTGRLTTIDSLGGSSSAGAPNPDVLLTTPRRPLRDMAHVARPLPRPGSALQAFLQKHLEPPKGSGGTAASGGGRTGNAPLTPPLAPATPRHGIGAVLIMAGEEAALARRGVSQRPAGLRLRALVEKEGRPLDRLLQMVADGLPPSALTAELGPLGLRLGSNMPGNLNPFKLEGPAGIFNPEATGAAEALADVGGAGGSSGSQAGGGSGSPVRERSSASGGRSTNNGSISPLKPEEGPEAEDEEEDPLDSKERPEGMDDSLWIRLLEFRQTRADLEMEAEEAWRRVSLLTAQLDWIEAEDASMEAAVEEAGARAAALRDGSTRLSLDVSLTYRLKNGQVELPERPGDVVGAGDVLADALILHRNRVESLNEEVLSRGESKIEVLEELRLMRRKIHLTQWETEAAELAGQHAAQRLTELQLLHVTKDLQAALRDPTIVDRIHEEDRLMSVRQNIANLHAHKLDQRRRQLGSLRARVTRSGTEQGELSVAEAAAEAAFQESTRMHLMMSHAKAAEDASHRRHMRAIVTNAQLRAIAQQQATDLERFGEQLRTAHARNFPALKPLLAWAPPDYRPPSAASAAAAAAMQQPSSRAPSRGDDQSTAMSTVASRPASAAMPLPGVQRRASSGLQARSSSGGGPASRPGSRAGTPPVPPRSGPLGGVTRSGGAGATLTRAYVLATGGGAMGTAGATAMGGGGVNGSNAARPPSSASRRL</sequence>
<feature type="coiled-coil region" evidence="9">
    <location>
        <begin position="640"/>
        <end position="678"/>
    </location>
</feature>
<feature type="region of interest" description="Disordered" evidence="10">
    <location>
        <begin position="812"/>
        <end position="833"/>
    </location>
</feature>
<dbReference type="Pfam" id="PF25828">
    <property type="entry name" value="CC_Cfap43"/>
    <property type="match status" value="2"/>
</dbReference>
<comment type="caution">
    <text evidence="11">The sequence shown here is derived from an EMBL/GenBank/DDBJ whole genome shotgun (WGS) entry which is preliminary data.</text>
</comment>
<keyword evidence="3" id="KW-0963">Cytoplasm</keyword>
<evidence type="ECO:0000256" key="10">
    <source>
        <dbReference type="SAM" id="MobiDB-lite"/>
    </source>
</evidence>
<feature type="compositionally biased region" description="Gly residues" evidence="10">
    <location>
        <begin position="815"/>
        <end position="829"/>
    </location>
</feature>
<protein>
    <recommendedName>
        <fullName evidence="13">Cilia- and flagella-associated protein 43</fullName>
    </recommendedName>
</protein>
<keyword evidence="8" id="KW-0966">Cell projection</keyword>
<feature type="region of interest" description="Disordered" evidence="10">
    <location>
        <begin position="1457"/>
        <end position="1550"/>
    </location>
</feature>
<evidence type="ECO:0000313" key="12">
    <source>
        <dbReference type="Proteomes" id="UP000722791"/>
    </source>
</evidence>
<feature type="compositionally biased region" description="Low complexity" evidence="10">
    <location>
        <begin position="93"/>
        <end position="107"/>
    </location>
</feature>
<evidence type="ECO:0008006" key="13">
    <source>
        <dbReference type="Google" id="ProtNLM"/>
    </source>
</evidence>
<evidence type="ECO:0000256" key="7">
    <source>
        <dbReference type="ARBA" id="ARBA00023212"/>
    </source>
</evidence>
<dbReference type="PANTHER" id="PTHR14885">
    <property type="entry name" value="CILIA- AND FLAGELLA-ASSOCIATED PROTEIN 43-RELATED"/>
    <property type="match status" value="1"/>
</dbReference>
<evidence type="ECO:0000256" key="5">
    <source>
        <dbReference type="ARBA" id="ARBA00022737"/>
    </source>
</evidence>
<feature type="compositionally biased region" description="Gly residues" evidence="10">
    <location>
        <begin position="1079"/>
        <end position="1094"/>
    </location>
</feature>
<keyword evidence="4" id="KW-0853">WD repeat</keyword>
<feature type="compositionally biased region" description="Gly residues" evidence="10">
    <location>
        <begin position="1565"/>
        <end position="1582"/>
    </location>
</feature>
<evidence type="ECO:0000256" key="3">
    <source>
        <dbReference type="ARBA" id="ARBA00022490"/>
    </source>
</evidence>
<evidence type="ECO:0000256" key="9">
    <source>
        <dbReference type="SAM" id="Coils"/>
    </source>
</evidence>
<dbReference type="GO" id="GO:0005930">
    <property type="term" value="C:axoneme"/>
    <property type="evidence" value="ECO:0007669"/>
    <property type="project" value="TreeGrafter"/>
</dbReference>
<evidence type="ECO:0000256" key="1">
    <source>
        <dbReference type="ARBA" id="ARBA00004138"/>
    </source>
</evidence>
<dbReference type="Proteomes" id="UP000722791">
    <property type="component" value="Unassembled WGS sequence"/>
</dbReference>
<feature type="region of interest" description="Disordered" evidence="10">
    <location>
        <begin position="944"/>
        <end position="974"/>
    </location>
</feature>
<feature type="region of interest" description="Disordered" evidence="10">
    <location>
        <begin position="577"/>
        <end position="598"/>
    </location>
</feature>
<feature type="compositionally biased region" description="Gly residues" evidence="10">
    <location>
        <begin position="1541"/>
        <end position="1550"/>
    </location>
</feature>
<keyword evidence="5" id="KW-0677">Repeat</keyword>
<gene>
    <name evidence="11" type="ORF">Vretimale_17168</name>
</gene>
<dbReference type="PANTHER" id="PTHR14885:SF1">
    <property type="entry name" value="CILIA- AND FLAGELLA-ASSOCIATED PROTEIN 43"/>
    <property type="match status" value="1"/>
</dbReference>
<feature type="compositionally biased region" description="Acidic residues" evidence="10">
    <location>
        <begin position="420"/>
        <end position="429"/>
    </location>
</feature>
<evidence type="ECO:0000256" key="6">
    <source>
        <dbReference type="ARBA" id="ARBA00023054"/>
    </source>
</evidence>
<keyword evidence="7" id="KW-0206">Cytoskeleton</keyword>
<evidence type="ECO:0000256" key="2">
    <source>
        <dbReference type="ARBA" id="ARBA00004245"/>
    </source>
</evidence>
<dbReference type="GO" id="GO:0060271">
    <property type="term" value="P:cilium assembly"/>
    <property type="evidence" value="ECO:0007669"/>
    <property type="project" value="TreeGrafter"/>
</dbReference>
<accession>A0A8J4GU91</accession>
<feature type="compositionally biased region" description="Gly residues" evidence="10">
    <location>
        <begin position="949"/>
        <end position="961"/>
    </location>
</feature>
<proteinExistence type="predicted"/>
<feature type="region of interest" description="Disordered" evidence="10">
    <location>
        <begin position="1565"/>
        <end position="1597"/>
    </location>
</feature>
<feature type="compositionally biased region" description="Low complexity" evidence="10">
    <location>
        <begin position="1586"/>
        <end position="1597"/>
    </location>
</feature>
<feature type="compositionally biased region" description="Low complexity" evidence="10">
    <location>
        <begin position="379"/>
        <end position="404"/>
    </location>
</feature>
<feature type="compositionally biased region" description="Acidic residues" evidence="10">
    <location>
        <begin position="1122"/>
        <end position="1132"/>
    </location>
</feature>
<evidence type="ECO:0000256" key="4">
    <source>
        <dbReference type="ARBA" id="ARBA00022574"/>
    </source>
</evidence>